<dbReference type="RefSeq" id="WP_211361285.1">
    <property type="nucleotide sequence ID" value="NZ_BAAAEW010000004.1"/>
</dbReference>
<keyword evidence="1" id="KW-0472">Membrane</keyword>
<dbReference type="Proteomes" id="UP001500279">
    <property type="component" value="Unassembled WGS sequence"/>
</dbReference>
<evidence type="ECO:0000313" key="3">
    <source>
        <dbReference type="Proteomes" id="UP001500279"/>
    </source>
</evidence>
<protein>
    <recommendedName>
        <fullName evidence="4">Pilus assembly protein</fullName>
    </recommendedName>
</protein>
<keyword evidence="1" id="KW-0812">Transmembrane</keyword>
<evidence type="ECO:0008006" key="4">
    <source>
        <dbReference type="Google" id="ProtNLM"/>
    </source>
</evidence>
<accession>A0ABN1JP14</accession>
<sequence>MTEYIIIVALIAIAAIGVYNLYGRTLRDQTAGIAAAVGGDATDAVDANKSAVSTGKMVTTEAKAKIGLENFTDPATTK</sequence>
<proteinExistence type="predicted"/>
<gene>
    <name evidence="2" type="ORF">GCM10009107_08690</name>
</gene>
<evidence type="ECO:0000313" key="2">
    <source>
        <dbReference type="EMBL" id="GAA0743803.1"/>
    </source>
</evidence>
<name>A0ABN1JP14_9BURK</name>
<dbReference type="EMBL" id="BAAAEW010000004">
    <property type="protein sequence ID" value="GAA0743803.1"/>
    <property type="molecule type" value="Genomic_DNA"/>
</dbReference>
<evidence type="ECO:0000256" key="1">
    <source>
        <dbReference type="SAM" id="Phobius"/>
    </source>
</evidence>
<organism evidence="2 3">
    <name type="scientific">Ideonella azotifigens</name>
    <dbReference type="NCBI Taxonomy" id="513160"/>
    <lineage>
        <taxon>Bacteria</taxon>
        <taxon>Pseudomonadati</taxon>
        <taxon>Pseudomonadota</taxon>
        <taxon>Betaproteobacteria</taxon>
        <taxon>Burkholderiales</taxon>
        <taxon>Sphaerotilaceae</taxon>
        <taxon>Ideonella</taxon>
    </lineage>
</organism>
<keyword evidence="3" id="KW-1185">Reference proteome</keyword>
<reference evidence="2 3" key="1">
    <citation type="journal article" date="2019" name="Int. J. Syst. Evol. Microbiol.">
        <title>The Global Catalogue of Microorganisms (GCM) 10K type strain sequencing project: providing services to taxonomists for standard genome sequencing and annotation.</title>
        <authorList>
            <consortium name="The Broad Institute Genomics Platform"/>
            <consortium name="The Broad Institute Genome Sequencing Center for Infectious Disease"/>
            <person name="Wu L."/>
            <person name="Ma J."/>
        </authorList>
    </citation>
    <scope>NUCLEOTIDE SEQUENCE [LARGE SCALE GENOMIC DNA]</scope>
    <source>
        <strain evidence="2 3">JCM 15503</strain>
    </source>
</reference>
<comment type="caution">
    <text evidence="2">The sequence shown here is derived from an EMBL/GenBank/DDBJ whole genome shotgun (WGS) entry which is preliminary data.</text>
</comment>
<feature type="transmembrane region" description="Helical" evidence="1">
    <location>
        <begin position="6"/>
        <end position="22"/>
    </location>
</feature>
<keyword evidence="1" id="KW-1133">Transmembrane helix</keyword>